<dbReference type="EMBL" id="BPVZ01000001">
    <property type="protein sequence ID" value="GKU86498.1"/>
    <property type="molecule type" value="Genomic_DNA"/>
</dbReference>
<organism evidence="2 3">
    <name type="scientific">Rubroshorea leprosula</name>
    <dbReference type="NCBI Taxonomy" id="152421"/>
    <lineage>
        <taxon>Eukaryota</taxon>
        <taxon>Viridiplantae</taxon>
        <taxon>Streptophyta</taxon>
        <taxon>Embryophyta</taxon>
        <taxon>Tracheophyta</taxon>
        <taxon>Spermatophyta</taxon>
        <taxon>Magnoliopsida</taxon>
        <taxon>eudicotyledons</taxon>
        <taxon>Gunneridae</taxon>
        <taxon>Pentapetalae</taxon>
        <taxon>rosids</taxon>
        <taxon>malvids</taxon>
        <taxon>Malvales</taxon>
        <taxon>Dipterocarpaceae</taxon>
        <taxon>Rubroshorea</taxon>
    </lineage>
</organism>
<reference evidence="2 3" key="1">
    <citation type="journal article" date="2021" name="Commun. Biol.">
        <title>The genome of Shorea leprosula (Dipterocarpaceae) highlights the ecological relevance of drought in aseasonal tropical rainforests.</title>
        <authorList>
            <person name="Ng K.K.S."/>
            <person name="Kobayashi M.J."/>
            <person name="Fawcett J.A."/>
            <person name="Hatakeyama M."/>
            <person name="Paape T."/>
            <person name="Ng C.H."/>
            <person name="Ang C.C."/>
            <person name="Tnah L.H."/>
            <person name="Lee C.T."/>
            <person name="Nishiyama T."/>
            <person name="Sese J."/>
            <person name="O'Brien M.J."/>
            <person name="Copetti D."/>
            <person name="Mohd Noor M.I."/>
            <person name="Ong R.C."/>
            <person name="Putra M."/>
            <person name="Sireger I.Z."/>
            <person name="Indrioko S."/>
            <person name="Kosugi Y."/>
            <person name="Izuno A."/>
            <person name="Isagi Y."/>
            <person name="Lee S.L."/>
            <person name="Shimizu K.K."/>
        </authorList>
    </citation>
    <scope>NUCLEOTIDE SEQUENCE [LARGE SCALE GENOMIC DNA]</scope>
    <source>
        <strain evidence="2">214</strain>
    </source>
</reference>
<sequence length="48" mass="5311">MPVAGGGSEVDLSRQEQRKASALSPVPVCPAIIGFQDEKDREKKQYFF</sequence>
<keyword evidence="3" id="KW-1185">Reference proteome</keyword>
<proteinExistence type="predicted"/>
<comment type="caution">
    <text evidence="2">The sequence shown here is derived from an EMBL/GenBank/DDBJ whole genome shotgun (WGS) entry which is preliminary data.</text>
</comment>
<evidence type="ECO:0000313" key="3">
    <source>
        <dbReference type="Proteomes" id="UP001054252"/>
    </source>
</evidence>
<protein>
    <submittedName>
        <fullName evidence="2">Uncharacterized protein</fullName>
    </submittedName>
</protein>
<name>A0AAV5HCF9_9ROSI</name>
<accession>A0AAV5HCF9</accession>
<evidence type="ECO:0000256" key="1">
    <source>
        <dbReference type="SAM" id="MobiDB-lite"/>
    </source>
</evidence>
<feature type="region of interest" description="Disordered" evidence="1">
    <location>
        <begin position="1"/>
        <end position="23"/>
    </location>
</feature>
<evidence type="ECO:0000313" key="2">
    <source>
        <dbReference type="EMBL" id="GKU86498.1"/>
    </source>
</evidence>
<dbReference type="Proteomes" id="UP001054252">
    <property type="component" value="Unassembled WGS sequence"/>
</dbReference>
<dbReference type="AlphaFoldDB" id="A0AAV5HCF9"/>
<gene>
    <name evidence="2" type="ORF">SLEP1_g1014</name>
</gene>